<dbReference type="Proteomes" id="UP000827092">
    <property type="component" value="Unassembled WGS sequence"/>
</dbReference>
<evidence type="ECO:0000313" key="2">
    <source>
        <dbReference type="Proteomes" id="UP000827092"/>
    </source>
</evidence>
<protein>
    <submittedName>
        <fullName evidence="1">Uncharacterized protein</fullName>
    </submittedName>
</protein>
<dbReference type="InterPro" id="IPR024077">
    <property type="entry name" value="Neurolysin/TOP_dom2"/>
</dbReference>
<comment type="caution">
    <text evidence="1">The sequence shown here is derived from an EMBL/GenBank/DDBJ whole genome shotgun (WGS) entry which is preliminary data.</text>
</comment>
<evidence type="ECO:0000313" key="1">
    <source>
        <dbReference type="EMBL" id="KAG8176332.1"/>
    </source>
</evidence>
<accession>A0AAV6TWH6</accession>
<reference evidence="1 2" key="1">
    <citation type="journal article" date="2022" name="Nat. Ecol. Evol.">
        <title>A masculinizing supergene underlies an exaggerated male reproductive morph in a spider.</title>
        <authorList>
            <person name="Hendrickx F."/>
            <person name="De Corte Z."/>
            <person name="Sonet G."/>
            <person name="Van Belleghem S.M."/>
            <person name="Kostlbacher S."/>
            <person name="Vangestel C."/>
        </authorList>
    </citation>
    <scope>NUCLEOTIDE SEQUENCE [LARGE SCALE GENOMIC DNA]</scope>
    <source>
        <strain evidence="1">W744_W776</strain>
    </source>
</reference>
<dbReference type="AlphaFoldDB" id="A0AAV6TWH6"/>
<organism evidence="1 2">
    <name type="scientific">Oedothorax gibbosus</name>
    <dbReference type="NCBI Taxonomy" id="931172"/>
    <lineage>
        <taxon>Eukaryota</taxon>
        <taxon>Metazoa</taxon>
        <taxon>Ecdysozoa</taxon>
        <taxon>Arthropoda</taxon>
        <taxon>Chelicerata</taxon>
        <taxon>Arachnida</taxon>
        <taxon>Araneae</taxon>
        <taxon>Araneomorphae</taxon>
        <taxon>Entelegynae</taxon>
        <taxon>Araneoidea</taxon>
        <taxon>Linyphiidae</taxon>
        <taxon>Erigoninae</taxon>
        <taxon>Oedothorax</taxon>
    </lineage>
</organism>
<dbReference type="Gene3D" id="1.10.1370.10">
    <property type="entry name" value="Neurolysin, domain 3"/>
    <property type="match status" value="1"/>
</dbReference>
<name>A0AAV6TWH6_9ARAC</name>
<gene>
    <name evidence="1" type="ORF">JTE90_011896</name>
</gene>
<proteinExistence type="predicted"/>
<sequence>MTICNKKKSVFLTYIVYGKRNGLHLPESQGEIKSLKAKIKDLCIQFCKNVNDESTVLEFSEEELFGMLANFFVGLKKLDRGKSIKCL</sequence>
<keyword evidence="2" id="KW-1185">Reference proteome</keyword>
<dbReference type="EMBL" id="JAFNEN010000894">
    <property type="protein sequence ID" value="KAG8176332.1"/>
    <property type="molecule type" value="Genomic_DNA"/>
</dbReference>